<dbReference type="Gene3D" id="2.120.10.30">
    <property type="entry name" value="TolB, C-terminal domain"/>
    <property type="match status" value="1"/>
</dbReference>
<dbReference type="PANTHER" id="PTHR47572">
    <property type="entry name" value="LIPOPROTEIN-RELATED"/>
    <property type="match status" value="1"/>
</dbReference>
<dbReference type="PANTHER" id="PTHR47572:SF5">
    <property type="entry name" value="BLR2277 PROTEIN"/>
    <property type="match status" value="1"/>
</dbReference>
<feature type="active site" description="Proton donor/acceptor" evidence="1">
    <location>
        <position position="226"/>
    </location>
</feature>
<evidence type="ECO:0000259" key="3">
    <source>
        <dbReference type="Pfam" id="PF08450"/>
    </source>
</evidence>
<dbReference type="EMBL" id="FVZE01000003">
    <property type="protein sequence ID" value="SLJ99577.1"/>
    <property type="molecule type" value="Genomic_DNA"/>
</dbReference>
<name>A0A1U6HUT6_9SPHN</name>
<sequence>MELEIVAEGLGFPEGPIAMADGSVIVVDTHGGRLLRVAMNGAVSPVAETGGGPNGAAIGPDGMIYVCNNGGFAWSELEGGQLMPHGVPSDYRGGSIQRVDPESGRVETLYTACEGRALRGPNDIVFDTQGGFWFTDFGKTSEDRVDIGYIYYAKADGSGIRQALGGLNGPNGIGLSPDEKTLYWAETPTARLWAAEISGPGQVAQASVPWLPGRLVLTMPGYCYFDSLAVERDGRVVVGTLIEGGLTVIAPDGAHEHIAFPEIGITNICFGGKDMRDAWATASSSGRLYRLRWPRPGASTAYNR</sequence>
<keyword evidence="2" id="KW-0479">Metal-binding</keyword>
<evidence type="ECO:0000256" key="2">
    <source>
        <dbReference type="PIRSR" id="PIRSR605511-2"/>
    </source>
</evidence>
<comment type="cofactor">
    <cofactor evidence="2">
        <name>Zn(2+)</name>
        <dbReference type="ChEBI" id="CHEBI:29105"/>
    </cofactor>
    <text evidence="2">Binds 1 divalent metal cation per subunit.</text>
</comment>
<feature type="domain" description="SMP-30/Gluconolactonase/LRE-like region" evidence="3">
    <location>
        <begin position="12"/>
        <end position="283"/>
    </location>
</feature>
<evidence type="ECO:0000256" key="1">
    <source>
        <dbReference type="PIRSR" id="PIRSR605511-1"/>
    </source>
</evidence>
<dbReference type="GO" id="GO:0046872">
    <property type="term" value="F:metal ion binding"/>
    <property type="evidence" value="ECO:0007669"/>
    <property type="project" value="UniProtKB-KW"/>
</dbReference>
<dbReference type="PRINTS" id="PR01790">
    <property type="entry name" value="SMP30FAMILY"/>
</dbReference>
<organism evidence="4 5">
    <name type="scientific">Novosphingobium mathurense</name>
    <dbReference type="NCBI Taxonomy" id="428990"/>
    <lineage>
        <taxon>Bacteria</taxon>
        <taxon>Pseudomonadati</taxon>
        <taxon>Pseudomonadota</taxon>
        <taxon>Alphaproteobacteria</taxon>
        <taxon>Sphingomonadales</taxon>
        <taxon>Sphingomonadaceae</taxon>
        <taxon>Novosphingobium</taxon>
    </lineage>
</organism>
<keyword evidence="5" id="KW-1185">Reference proteome</keyword>
<gene>
    <name evidence="4" type="ORF">SAMN06295987_103117</name>
</gene>
<proteinExistence type="predicted"/>
<feature type="binding site" evidence="2">
    <location>
        <position position="171"/>
    </location>
    <ligand>
        <name>a divalent metal cation</name>
        <dbReference type="ChEBI" id="CHEBI:60240"/>
    </ligand>
</feature>
<accession>A0A1U6HUT6</accession>
<reference evidence="5" key="1">
    <citation type="submission" date="2017-02" db="EMBL/GenBank/DDBJ databases">
        <authorList>
            <person name="Varghese N."/>
            <person name="Submissions S."/>
        </authorList>
    </citation>
    <scope>NUCLEOTIDE SEQUENCE [LARGE SCALE GENOMIC DNA]</scope>
    <source>
        <strain evidence="5">SM117</strain>
    </source>
</reference>
<evidence type="ECO:0000313" key="5">
    <source>
        <dbReference type="Proteomes" id="UP000190989"/>
    </source>
</evidence>
<feature type="binding site" evidence="2">
    <location>
        <position position="226"/>
    </location>
    <ligand>
        <name>a divalent metal cation</name>
        <dbReference type="ChEBI" id="CHEBI:60240"/>
    </ligand>
</feature>
<keyword evidence="2" id="KW-0862">Zinc</keyword>
<dbReference type="Proteomes" id="UP000190989">
    <property type="component" value="Unassembled WGS sequence"/>
</dbReference>
<dbReference type="STRING" id="428990.SAMN06295987_103117"/>
<dbReference type="Pfam" id="PF08450">
    <property type="entry name" value="SGL"/>
    <property type="match status" value="1"/>
</dbReference>
<dbReference type="AlphaFoldDB" id="A0A1U6HUT6"/>
<dbReference type="InterPro" id="IPR011042">
    <property type="entry name" value="6-blade_b-propeller_TolB-like"/>
</dbReference>
<dbReference type="InterPro" id="IPR051262">
    <property type="entry name" value="SMP-30/CGR1_Lactonase"/>
</dbReference>
<evidence type="ECO:0000313" key="4">
    <source>
        <dbReference type="EMBL" id="SLJ99577.1"/>
    </source>
</evidence>
<dbReference type="RefSeq" id="WP_079730479.1">
    <property type="nucleotide sequence ID" value="NZ_FVZE01000003.1"/>
</dbReference>
<dbReference type="InterPro" id="IPR013658">
    <property type="entry name" value="SGL"/>
</dbReference>
<protein>
    <submittedName>
        <fullName evidence="4">Gluconolactonase</fullName>
    </submittedName>
</protein>
<feature type="binding site" evidence="2">
    <location>
        <position position="122"/>
    </location>
    <ligand>
        <name>substrate</name>
    </ligand>
</feature>
<dbReference type="InterPro" id="IPR005511">
    <property type="entry name" value="SMP-30"/>
</dbReference>
<dbReference type="SUPFAM" id="SSF63829">
    <property type="entry name" value="Calcium-dependent phosphotriesterase"/>
    <property type="match status" value="1"/>
</dbReference>